<accession>A0ABU4UJG3</accession>
<dbReference type="SUPFAM" id="SSF111369">
    <property type="entry name" value="HlyD-like secretion proteins"/>
    <property type="match status" value="1"/>
</dbReference>
<reference evidence="2 3" key="1">
    <citation type="submission" date="2023-11" db="EMBL/GenBank/DDBJ databases">
        <authorList>
            <person name="Ouyang M.-Y."/>
        </authorList>
    </citation>
    <scope>NUCLEOTIDE SEQUENCE [LARGE SCALE GENOMIC DNA]</scope>
    <source>
        <strain evidence="2 3">OY6</strain>
    </source>
</reference>
<sequence length="342" mass="36633">MNRVSSNHKLLLSAIVLVIGNLLAAEATVPPAKIENPVKESNLTQVVLAPEAAKRLSIVTTKVEKRPLTRTRLFGGEITLPALNGSGKANKQSVYTILPSLAPAELVRLAQSQIDADGQVEQAKVQVQAAQIALNRAEQMRRDKVGTERSVDDARMQLGLAEANLKTAHERRDLLGPALLDVNNRSTFWVRVPVYVDDIAGLNTAAQARVGGLTNSSENATRLALPVAAPPSANPAAATVDLFYEVKNSDASLRPGQRVGVSIPLRSDDENLVVPWSALVYDVNGGSWIYQALQANVYQRRRVQVLRVVEDQAAVMGDIAAGIEVVTAGVAELFGTEFGVGK</sequence>
<feature type="chain" id="PRO_5046905221" evidence="1">
    <location>
        <begin position="25"/>
        <end position="342"/>
    </location>
</feature>
<dbReference type="Proteomes" id="UP001284537">
    <property type="component" value="Unassembled WGS sequence"/>
</dbReference>
<feature type="signal peptide" evidence="1">
    <location>
        <begin position="1"/>
        <end position="24"/>
    </location>
</feature>
<organism evidence="2 3">
    <name type="scientific">Methylomonas defluvii</name>
    <dbReference type="NCBI Taxonomy" id="3045149"/>
    <lineage>
        <taxon>Bacteria</taxon>
        <taxon>Pseudomonadati</taxon>
        <taxon>Pseudomonadota</taxon>
        <taxon>Gammaproteobacteria</taxon>
        <taxon>Methylococcales</taxon>
        <taxon>Methylococcaceae</taxon>
        <taxon>Methylomonas</taxon>
    </lineage>
</organism>
<name>A0ABU4UJG3_9GAMM</name>
<dbReference type="Gene3D" id="2.40.30.170">
    <property type="match status" value="1"/>
</dbReference>
<protein>
    <submittedName>
        <fullName evidence="2">Membrane fusion protein MtrC</fullName>
    </submittedName>
</protein>
<dbReference type="PANTHER" id="PTHR30469">
    <property type="entry name" value="MULTIDRUG RESISTANCE PROTEIN MDTA"/>
    <property type="match status" value="1"/>
</dbReference>
<dbReference type="EMBL" id="JAXARY010000023">
    <property type="protein sequence ID" value="MDX8129646.1"/>
    <property type="molecule type" value="Genomic_DNA"/>
</dbReference>
<dbReference type="RefSeq" id="WP_319962742.1">
    <property type="nucleotide sequence ID" value="NZ_JAXARY010000023.1"/>
</dbReference>
<proteinExistence type="predicted"/>
<dbReference type="PANTHER" id="PTHR30469:SF11">
    <property type="entry name" value="BLL4320 PROTEIN"/>
    <property type="match status" value="1"/>
</dbReference>
<gene>
    <name evidence="2" type="ORF">QLH52_20290</name>
</gene>
<keyword evidence="1" id="KW-0732">Signal</keyword>
<dbReference type="Gene3D" id="2.40.420.20">
    <property type="match status" value="1"/>
</dbReference>
<evidence type="ECO:0000313" key="3">
    <source>
        <dbReference type="Proteomes" id="UP001284537"/>
    </source>
</evidence>
<evidence type="ECO:0000256" key="1">
    <source>
        <dbReference type="SAM" id="SignalP"/>
    </source>
</evidence>
<evidence type="ECO:0000313" key="2">
    <source>
        <dbReference type="EMBL" id="MDX8129646.1"/>
    </source>
</evidence>
<comment type="caution">
    <text evidence="2">The sequence shown here is derived from an EMBL/GenBank/DDBJ whole genome shotgun (WGS) entry which is preliminary data.</text>
</comment>
<keyword evidence="3" id="KW-1185">Reference proteome</keyword>